<proteinExistence type="predicted"/>
<protein>
    <submittedName>
        <fullName evidence="1">30-kDa cleavage and polyadenylation specificity factor 30-like</fullName>
    </submittedName>
</protein>
<dbReference type="STRING" id="1194695.A0A5A7V801"/>
<accession>A0A5A7V801</accession>
<dbReference type="OrthoDB" id="306690at2759"/>
<gene>
    <name evidence="1" type="ORF">E6C27_scaffold329G002310</name>
</gene>
<sequence length="220" mass="24689">MKTLSSLSIVVVSVRPSLCSSSLSSHDFPRISYFSASISQTCNLLASSNLSPSSTWVLLRVLCLLARLSTAIRHLKLMIRAKTSLSIIKSSICSMKLKLEICNYSQVMAMYNFLGWIRNDVVRIPNRMETCSVICDCDIACEKMMSRIGGSVSEGNWKYAHGTAYYGQNFSLKWLKWSFEKQNDSTHNGFVETSWSGGGNLGTGRYDEKEIPDTFQLRTF</sequence>
<evidence type="ECO:0000313" key="1">
    <source>
        <dbReference type="EMBL" id="KAA0063708.1"/>
    </source>
</evidence>
<evidence type="ECO:0000313" key="2">
    <source>
        <dbReference type="Proteomes" id="UP000321393"/>
    </source>
</evidence>
<dbReference type="Proteomes" id="UP000321393">
    <property type="component" value="Unassembled WGS sequence"/>
</dbReference>
<comment type="caution">
    <text evidence="1">The sequence shown here is derived from an EMBL/GenBank/DDBJ whole genome shotgun (WGS) entry which is preliminary data.</text>
</comment>
<reference evidence="1 2" key="1">
    <citation type="submission" date="2019-08" db="EMBL/GenBank/DDBJ databases">
        <title>Draft genome sequences of two oriental melons (Cucumis melo L. var makuwa).</title>
        <authorList>
            <person name="Kwon S.-Y."/>
        </authorList>
    </citation>
    <scope>NUCLEOTIDE SEQUENCE [LARGE SCALE GENOMIC DNA]</scope>
    <source>
        <strain evidence="2">cv. SW 3</strain>
        <tissue evidence="1">Leaf</tissue>
    </source>
</reference>
<dbReference type="EMBL" id="SSTE01002358">
    <property type="protein sequence ID" value="KAA0063708.1"/>
    <property type="molecule type" value="Genomic_DNA"/>
</dbReference>
<dbReference type="AlphaFoldDB" id="A0A5A7V801"/>
<name>A0A5A7V801_CUCMM</name>
<organism evidence="1 2">
    <name type="scientific">Cucumis melo var. makuwa</name>
    <name type="common">Oriental melon</name>
    <dbReference type="NCBI Taxonomy" id="1194695"/>
    <lineage>
        <taxon>Eukaryota</taxon>
        <taxon>Viridiplantae</taxon>
        <taxon>Streptophyta</taxon>
        <taxon>Embryophyta</taxon>
        <taxon>Tracheophyta</taxon>
        <taxon>Spermatophyta</taxon>
        <taxon>Magnoliopsida</taxon>
        <taxon>eudicotyledons</taxon>
        <taxon>Gunneridae</taxon>
        <taxon>Pentapetalae</taxon>
        <taxon>rosids</taxon>
        <taxon>fabids</taxon>
        <taxon>Cucurbitales</taxon>
        <taxon>Cucurbitaceae</taxon>
        <taxon>Benincaseae</taxon>
        <taxon>Cucumis</taxon>
    </lineage>
</organism>